<sequence>MIRRTTIKRLKKSNNGSMHVARVAHASGSGSRSRTRPRSGSGEGSGRARGHRANNYPSVFFGNIASANQVMRHGLTWDRIAREHNVLCFEMKAAGLMDQFPCLAIRGILDYADSHKDDRWQDYASAVAAAFAKDLLLVTPVRAVGGEFPR</sequence>
<evidence type="ECO:0000313" key="2">
    <source>
        <dbReference type="EMBL" id="QRD90556.1"/>
    </source>
</evidence>
<dbReference type="VEuPathDB" id="FungiDB:AFLA_011892"/>
<proteinExistence type="predicted"/>
<evidence type="ECO:0000256" key="1">
    <source>
        <dbReference type="SAM" id="MobiDB-lite"/>
    </source>
</evidence>
<organism evidence="2 3">
    <name type="scientific">Aspergillus flavus (strain ATCC 200026 / FGSC A1120 / IAM 13836 / NRRL 3357 / JCM 12722 / SRRC 167)</name>
    <dbReference type="NCBI Taxonomy" id="332952"/>
    <lineage>
        <taxon>Eukaryota</taxon>
        <taxon>Fungi</taxon>
        <taxon>Dikarya</taxon>
        <taxon>Ascomycota</taxon>
        <taxon>Pezizomycotina</taxon>
        <taxon>Eurotiomycetes</taxon>
        <taxon>Eurotiomycetidae</taxon>
        <taxon>Eurotiales</taxon>
        <taxon>Aspergillaceae</taxon>
        <taxon>Aspergillus</taxon>
        <taxon>Aspergillus subgen. Circumdati</taxon>
    </lineage>
</organism>
<dbReference type="AlphaFoldDB" id="A0A7U2MVB3"/>
<dbReference type="VEuPathDB" id="FungiDB:F9C07_10607"/>
<evidence type="ECO:0008006" key="4">
    <source>
        <dbReference type="Google" id="ProtNLM"/>
    </source>
</evidence>
<protein>
    <recommendedName>
        <fullName evidence="4">Nucleoside phosphorylase domain-containing protein</fullName>
    </recommendedName>
</protein>
<evidence type="ECO:0000313" key="3">
    <source>
        <dbReference type="Proteomes" id="UP000596276"/>
    </source>
</evidence>
<dbReference type="InterPro" id="IPR035994">
    <property type="entry name" value="Nucleoside_phosphorylase_sf"/>
</dbReference>
<dbReference type="InterPro" id="IPR053137">
    <property type="entry name" value="NLR-like"/>
</dbReference>
<feature type="region of interest" description="Disordered" evidence="1">
    <location>
        <begin position="12"/>
        <end position="51"/>
    </location>
</feature>
<dbReference type="EMBL" id="CP044618">
    <property type="protein sequence ID" value="QRD90556.1"/>
    <property type="molecule type" value="Genomic_DNA"/>
</dbReference>
<keyword evidence="3" id="KW-1185">Reference proteome</keyword>
<name>A0A7U2MVB3_ASPFN</name>
<dbReference type="Proteomes" id="UP000596276">
    <property type="component" value="Chromosome 4"/>
</dbReference>
<gene>
    <name evidence="2" type="ORF">F9C07_10607</name>
</gene>
<dbReference type="Gene3D" id="3.40.50.1580">
    <property type="entry name" value="Nucleoside phosphorylase domain"/>
    <property type="match status" value="1"/>
</dbReference>
<dbReference type="GO" id="GO:0003824">
    <property type="term" value="F:catalytic activity"/>
    <property type="evidence" value="ECO:0007669"/>
    <property type="project" value="InterPro"/>
</dbReference>
<accession>A0A7U2MVB3</accession>
<dbReference type="SUPFAM" id="SSF53167">
    <property type="entry name" value="Purine and uridine phosphorylases"/>
    <property type="match status" value="1"/>
</dbReference>
<dbReference type="PANTHER" id="PTHR46082">
    <property type="entry name" value="ATP/GTP-BINDING PROTEIN-RELATED"/>
    <property type="match status" value="1"/>
</dbReference>
<reference evidence="3" key="1">
    <citation type="journal article" date="2021" name="G3 (Bethesda)">
        <title>Chromosome assembled and annotated genome sequence of Aspergillus flavus NRRL 3357.</title>
        <authorList>
            <person name="Skerker J.M."/>
            <person name="Pianalto K.M."/>
            <person name="Mondo S.J."/>
            <person name="Yang K."/>
            <person name="Arkin A.P."/>
            <person name="Keller N.P."/>
            <person name="Grigoriev I.V."/>
            <person name="Louise Glass N.L."/>
        </authorList>
    </citation>
    <scope>NUCLEOTIDE SEQUENCE [LARGE SCALE GENOMIC DNA]</scope>
    <source>
        <strain evidence="3">ATCC 200026 / FGSC A1120 / IAM 13836 / NRRL 3357 / JCM 12722 / SRRC 167</strain>
    </source>
</reference>
<dbReference type="GO" id="GO:0009116">
    <property type="term" value="P:nucleoside metabolic process"/>
    <property type="evidence" value="ECO:0007669"/>
    <property type="project" value="InterPro"/>
</dbReference>
<dbReference type="PANTHER" id="PTHR46082:SF11">
    <property type="entry name" value="AAA+ ATPASE DOMAIN-CONTAINING PROTEIN-RELATED"/>
    <property type="match status" value="1"/>
</dbReference>